<dbReference type="EMBL" id="BGPR01000063">
    <property type="protein sequence ID" value="GBL89060.1"/>
    <property type="molecule type" value="Genomic_DNA"/>
</dbReference>
<gene>
    <name evidence="1" type="ORF">AVEN_255201_1</name>
</gene>
<reference evidence="1 2" key="1">
    <citation type="journal article" date="2019" name="Sci. Rep.">
        <title>Orb-weaving spider Araneus ventricosus genome elucidates the spidroin gene catalogue.</title>
        <authorList>
            <person name="Kono N."/>
            <person name="Nakamura H."/>
            <person name="Ohtoshi R."/>
            <person name="Moran D.A.P."/>
            <person name="Shinohara A."/>
            <person name="Yoshida Y."/>
            <person name="Fujiwara M."/>
            <person name="Mori M."/>
            <person name="Tomita M."/>
            <person name="Arakawa K."/>
        </authorList>
    </citation>
    <scope>NUCLEOTIDE SEQUENCE [LARGE SCALE GENOMIC DNA]</scope>
</reference>
<organism evidence="1 2">
    <name type="scientific">Araneus ventricosus</name>
    <name type="common">Orbweaver spider</name>
    <name type="synonym">Epeira ventricosa</name>
    <dbReference type="NCBI Taxonomy" id="182803"/>
    <lineage>
        <taxon>Eukaryota</taxon>
        <taxon>Metazoa</taxon>
        <taxon>Ecdysozoa</taxon>
        <taxon>Arthropoda</taxon>
        <taxon>Chelicerata</taxon>
        <taxon>Arachnida</taxon>
        <taxon>Araneae</taxon>
        <taxon>Araneomorphae</taxon>
        <taxon>Entelegynae</taxon>
        <taxon>Araneoidea</taxon>
        <taxon>Araneidae</taxon>
        <taxon>Araneus</taxon>
    </lineage>
</organism>
<dbReference type="InterPro" id="IPR036397">
    <property type="entry name" value="RNaseH_sf"/>
</dbReference>
<dbReference type="Proteomes" id="UP000499080">
    <property type="component" value="Unassembled WGS sequence"/>
</dbReference>
<protein>
    <recommendedName>
        <fullName evidence="3">Histone-lysine N-methyltransferase SETMAR</fullName>
    </recommendedName>
</protein>
<dbReference type="Gene3D" id="3.30.420.10">
    <property type="entry name" value="Ribonuclease H-like superfamily/Ribonuclease H"/>
    <property type="match status" value="1"/>
</dbReference>
<dbReference type="AlphaFoldDB" id="A0A4Y2BA21"/>
<proteinExistence type="predicted"/>
<evidence type="ECO:0000313" key="1">
    <source>
        <dbReference type="EMBL" id="GBL89060.1"/>
    </source>
</evidence>
<sequence>MAGRIDALANSELFSVSRFFKNKVGLWKTINAAVSSQNLRRLRRAILTALIHDSARPHNSVVTQHHLEQFNWDVSDHPV</sequence>
<evidence type="ECO:0000313" key="2">
    <source>
        <dbReference type="Proteomes" id="UP000499080"/>
    </source>
</evidence>
<comment type="caution">
    <text evidence="1">The sequence shown here is derived from an EMBL/GenBank/DDBJ whole genome shotgun (WGS) entry which is preliminary data.</text>
</comment>
<accession>A0A4Y2BA21</accession>
<keyword evidence="2" id="KW-1185">Reference proteome</keyword>
<evidence type="ECO:0008006" key="3">
    <source>
        <dbReference type="Google" id="ProtNLM"/>
    </source>
</evidence>
<dbReference type="GO" id="GO:0003676">
    <property type="term" value="F:nucleic acid binding"/>
    <property type="evidence" value="ECO:0007669"/>
    <property type="project" value="InterPro"/>
</dbReference>
<name>A0A4Y2BA21_ARAVE</name>